<evidence type="ECO:0000259" key="9">
    <source>
        <dbReference type="PROSITE" id="PS01124"/>
    </source>
</evidence>
<dbReference type="SUPFAM" id="SSF52172">
    <property type="entry name" value="CheY-like"/>
    <property type="match status" value="1"/>
</dbReference>
<dbReference type="Gene3D" id="3.40.50.2300">
    <property type="match status" value="1"/>
</dbReference>
<dbReference type="Proteomes" id="UP001596378">
    <property type="component" value="Unassembled WGS sequence"/>
</dbReference>
<dbReference type="PANTHER" id="PTHR42713">
    <property type="entry name" value="HISTIDINE KINASE-RELATED"/>
    <property type="match status" value="1"/>
</dbReference>
<dbReference type="PROSITE" id="PS50110">
    <property type="entry name" value="RESPONSE_REGULATORY"/>
    <property type="match status" value="1"/>
</dbReference>
<evidence type="ECO:0000313" key="12">
    <source>
        <dbReference type="Proteomes" id="UP001596378"/>
    </source>
</evidence>
<feature type="domain" description="Response regulatory" evidence="10">
    <location>
        <begin position="3"/>
        <end position="120"/>
    </location>
</feature>
<evidence type="ECO:0000256" key="1">
    <source>
        <dbReference type="ARBA" id="ARBA00004496"/>
    </source>
</evidence>
<dbReference type="PROSITE" id="PS01124">
    <property type="entry name" value="HTH_ARAC_FAMILY_2"/>
    <property type="match status" value="1"/>
</dbReference>
<evidence type="ECO:0000313" key="11">
    <source>
        <dbReference type="EMBL" id="MFC7151251.1"/>
    </source>
</evidence>
<accession>A0ABW2FDK4</accession>
<dbReference type="InterPro" id="IPR051552">
    <property type="entry name" value="HptR"/>
</dbReference>
<evidence type="ECO:0000256" key="8">
    <source>
        <dbReference type="PROSITE-ProRule" id="PRU00169"/>
    </source>
</evidence>
<keyword evidence="2" id="KW-0963">Cytoplasm</keyword>
<evidence type="ECO:0000256" key="5">
    <source>
        <dbReference type="ARBA" id="ARBA00023015"/>
    </source>
</evidence>
<evidence type="ECO:0000256" key="2">
    <source>
        <dbReference type="ARBA" id="ARBA00022490"/>
    </source>
</evidence>
<comment type="subcellular location">
    <subcellularLocation>
        <location evidence="1">Cytoplasm</location>
    </subcellularLocation>
</comment>
<dbReference type="PANTHER" id="PTHR42713:SF3">
    <property type="entry name" value="TRANSCRIPTIONAL REGULATORY PROTEIN HPTR"/>
    <property type="match status" value="1"/>
</dbReference>
<evidence type="ECO:0000256" key="4">
    <source>
        <dbReference type="ARBA" id="ARBA00023012"/>
    </source>
</evidence>
<keyword evidence="6" id="KW-0238">DNA-binding</keyword>
<gene>
    <name evidence="11" type="ORF">ACFQMJ_22165</name>
</gene>
<dbReference type="RefSeq" id="WP_378047726.1">
    <property type="nucleotide sequence ID" value="NZ_JBHMDN010000015.1"/>
</dbReference>
<dbReference type="InterPro" id="IPR001789">
    <property type="entry name" value="Sig_transdc_resp-reg_receiver"/>
</dbReference>
<protein>
    <submittedName>
        <fullName evidence="11">Response regulator</fullName>
    </submittedName>
</protein>
<keyword evidence="7" id="KW-0804">Transcription</keyword>
<feature type="domain" description="HTH araC/xylS-type" evidence="9">
    <location>
        <begin position="411"/>
        <end position="509"/>
    </location>
</feature>
<evidence type="ECO:0000256" key="3">
    <source>
        <dbReference type="ARBA" id="ARBA00022553"/>
    </source>
</evidence>
<sequence>MFKIMIVDDEWVVREGLKLTIPWTEMQCQVVAEADNGLDALRLFRERQPDIVLADIRMPGMDGLALAKAIHEQQPDVMTIFLTGFDDFSYAQEAIKLGAFELLLKPSDPAELRRAVGEAARQITIRRQQIDYRRNLEKYQQTNQPFVLDQVLYRLLMDTAAIHEVSLLYEALEGRLELFDDYRIAIVDVAASDGDARPESAVGLVLMQHALTEAIALDGHSYAILLNESGGSKWRSAMAALPERDIVGATLSLSDVHHGLLTLGQAYAEAGLARFHHALPGYPRMIDYEMIRNEVRSSVEWNEAEFVEAMKWGTRETIRQALHAFYKSVLWHSGGREMKPRQIGMKLLFVVYHLLNRHFRETGGLPEMTQVVEEIHRYPSYEAVLEWLENMVIEVQSRYVKSKIPLKNEMDEVREYIDAHFTEELKMYELASGLHMSESNFSKQFKRHFGVSFQDYVTELRIDKAKELLLDPELRIGDVARRVGYSETRYFSQLFKKTTGETQKSFRRKVQKLRFSTEK</sequence>
<keyword evidence="4" id="KW-0902">Two-component regulatory system</keyword>
<dbReference type="EMBL" id="JBHTAI010000015">
    <property type="protein sequence ID" value="MFC7151251.1"/>
    <property type="molecule type" value="Genomic_DNA"/>
</dbReference>
<dbReference type="SMART" id="SM00448">
    <property type="entry name" value="REC"/>
    <property type="match status" value="1"/>
</dbReference>
<dbReference type="InterPro" id="IPR011006">
    <property type="entry name" value="CheY-like_superfamily"/>
</dbReference>
<dbReference type="Pfam" id="PF12833">
    <property type="entry name" value="HTH_18"/>
    <property type="match status" value="1"/>
</dbReference>
<keyword evidence="3 8" id="KW-0597">Phosphoprotein</keyword>
<keyword evidence="5" id="KW-0805">Transcription regulation</keyword>
<dbReference type="InterPro" id="IPR009057">
    <property type="entry name" value="Homeodomain-like_sf"/>
</dbReference>
<dbReference type="CDD" id="cd17536">
    <property type="entry name" value="REC_YesN-like"/>
    <property type="match status" value="1"/>
</dbReference>
<evidence type="ECO:0000259" key="10">
    <source>
        <dbReference type="PROSITE" id="PS50110"/>
    </source>
</evidence>
<dbReference type="Gene3D" id="1.10.10.60">
    <property type="entry name" value="Homeodomain-like"/>
    <property type="match status" value="2"/>
</dbReference>
<organism evidence="11 12">
    <name type="scientific">Cohnella cellulosilytica</name>
    <dbReference type="NCBI Taxonomy" id="986710"/>
    <lineage>
        <taxon>Bacteria</taxon>
        <taxon>Bacillati</taxon>
        <taxon>Bacillota</taxon>
        <taxon>Bacilli</taxon>
        <taxon>Bacillales</taxon>
        <taxon>Paenibacillaceae</taxon>
        <taxon>Cohnella</taxon>
    </lineage>
</organism>
<keyword evidence="12" id="KW-1185">Reference proteome</keyword>
<dbReference type="InterPro" id="IPR018060">
    <property type="entry name" value="HTH_AraC"/>
</dbReference>
<name>A0ABW2FDK4_9BACL</name>
<dbReference type="SUPFAM" id="SSF46689">
    <property type="entry name" value="Homeodomain-like"/>
    <property type="match status" value="2"/>
</dbReference>
<reference evidence="12" key="1">
    <citation type="journal article" date="2019" name="Int. J. Syst. Evol. Microbiol.">
        <title>The Global Catalogue of Microorganisms (GCM) 10K type strain sequencing project: providing services to taxonomists for standard genome sequencing and annotation.</title>
        <authorList>
            <consortium name="The Broad Institute Genomics Platform"/>
            <consortium name="The Broad Institute Genome Sequencing Center for Infectious Disease"/>
            <person name="Wu L."/>
            <person name="Ma J."/>
        </authorList>
    </citation>
    <scope>NUCLEOTIDE SEQUENCE [LARGE SCALE GENOMIC DNA]</scope>
    <source>
        <strain evidence="12">KCTC 12907</strain>
    </source>
</reference>
<evidence type="ECO:0000256" key="6">
    <source>
        <dbReference type="ARBA" id="ARBA00023125"/>
    </source>
</evidence>
<feature type="modified residue" description="4-aspartylphosphate" evidence="8">
    <location>
        <position position="55"/>
    </location>
</feature>
<proteinExistence type="predicted"/>
<evidence type="ECO:0000256" key="7">
    <source>
        <dbReference type="ARBA" id="ARBA00023163"/>
    </source>
</evidence>
<dbReference type="Pfam" id="PF00072">
    <property type="entry name" value="Response_reg"/>
    <property type="match status" value="1"/>
</dbReference>
<comment type="caution">
    <text evidence="11">The sequence shown here is derived from an EMBL/GenBank/DDBJ whole genome shotgun (WGS) entry which is preliminary data.</text>
</comment>
<dbReference type="SMART" id="SM00342">
    <property type="entry name" value="HTH_ARAC"/>
    <property type="match status" value="1"/>
</dbReference>